<evidence type="ECO:0000313" key="4">
    <source>
        <dbReference type="Proteomes" id="UP000638648"/>
    </source>
</evidence>
<feature type="transmembrane region" description="Helical" evidence="2">
    <location>
        <begin position="6"/>
        <end position="24"/>
    </location>
</feature>
<keyword evidence="2" id="KW-0812">Transmembrane</keyword>
<evidence type="ECO:0000313" key="3">
    <source>
        <dbReference type="EMBL" id="MBE1608669.1"/>
    </source>
</evidence>
<comment type="caution">
    <text evidence="3">The sequence shown here is derived from an EMBL/GenBank/DDBJ whole genome shotgun (WGS) entry which is preliminary data.</text>
</comment>
<name>A0A927MYI2_9ACTN</name>
<dbReference type="RefSeq" id="WP_192757206.1">
    <property type="nucleotide sequence ID" value="NZ_BAABJL010000268.1"/>
</dbReference>
<organism evidence="3 4">
    <name type="scientific">Actinopolymorpha pittospori</name>
    <dbReference type="NCBI Taxonomy" id="648752"/>
    <lineage>
        <taxon>Bacteria</taxon>
        <taxon>Bacillati</taxon>
        <taxon>Actinomycetota</taxon>
        <taxon>Actinomycetes</taxon>
        <taxon>Propionibacteriales</taxon>
        <taxon>Actinopolymorphaceae</taxon>
        <taxon>Actinopolymorpha</taxon>
    </lineage>
</organism>
<feature type="region of interest" description="Disordered" evidence="1">
    <location>
        <begin position="175"/>
        <end position="205"/>
    </location>
</feature>
<sequence>MSVTVIVLIVLLVIAVIALIALASRDVMRRRSTRLQQRFGPEYEHAVEETGGRRQAEAELREREQRHEELHLRALPSEARNRYRQEWLGIQQRFVDVPGQAVLDADELVRVIMRDVGYPVDDFEQRAEYVSVEHPDVVRHFRSAHSVALAQQRGQAETEPLPQAVTDYRVLVDEVLEDEGRSNGTGEGRSNGPGEGRSNGTDKGR</sequence>
<dbReference type="AlphaFoldDB" id="A0A927MYI2"/>
<evidence type="ECO:0000256" key="2">
    <source>
        <dbReference type="SAM" id="Phobius"/>
    </source>
</evidence>
<protein>
    <recommendedName>
        <fullName evidence="5">Secreted protein</fullName>
    </recommendedName>
</protein>
<dbReference type="EMBL" id="JADBEM010000001">
    <property type="protein sequence ID" value="MBE1608669.1"/>
    <property type="molecule type" value="Genomic_DNA"/>
</dbReference>
<gene>
    <name evidence="3" type="ORF">HEB94_005517</name>
</gene>
<keyword evidence="4" id="KW-1185">Reference proteome</keyword>
<evidence type="ECO:0000256" key="1">
    <source>
        <dbReference type="SAM" id="MobiDB-lite"/>
    </source>
</evidence>
<reference evidence="3" key="1">
    <citation type="submission" date="2020-10" db="EMBL/GenBank/DDBJ databases">
        <title>Sequencing the genomes of 1000 actinobacteria strains.</title>
        <authorList>
            <person name="Klenk H.-P."/>
        </authorList>
    </citation>
    <scope>NUCLEOTIDE SEQUENCE</scope>
    <source>
        <strain evidence="3">DSM 45354</strain>
    </source>
</reference>
<keyword evidence="2" id="KW-0472">Membrane</keyword>
<proteinExistence type="predicted"/>
<dbReference type="Proteomes" id="UP000638648">
    <property type="component" value="Unassembled WGS sequence"/>
</dbReference>
<evidence type="ECO:0008006" key="5">
    <source>
        <dbReference type="Google" id="ProtNLM"/>
    </source>
</evidence>
<feature type="compositionally biased region" description="Gly residues" evidence="1">
    <location>
        <begin position="183"/>
        <end position="197"/>
    </location>
</feature>
<keyword evidence="2" id="KW-1133">Transmembrane helix</keyword>
<accession>A0A927MYI2</accession>